<dbReference type="RefSeq" id="XP_002289445.1">
    <property type="nucleotide sequence ID" value="XM_002289409.1"/>
</dbReference>
<dbReference type="eggNOG" id="KOG1861">
    <property type="taxonomic scope" value="Eukaryota"/>
</dbReference>
<evidence type="ECO:0000313" key="3">
    <source>
        <dbReference type="EMBL" id="EED92982.1"/>
    </source>
</evidence>
<feature type="domain" description="SAC3/GANP/THP3 conserved" evidence="2">
    <location>
        <begin position="380"/>
        <end position="646"/>
    </location>
</feature>
<dbReference type="STRING" id="35128.B8C012"/>
<evidence type="ECO:0000313" key="4">
    <source>
        <dbReference type="Proteomes" id="UP000001449"/>
    </source>
</evidence>
<dbReference type="EMBL" id="CM000641">
    <property type="protein sequence ID" value="EED92982.1"/>
    <property type="molecule type" value="Genomic_DNA"/>
</dbReference>
<dbReference type="GO" id="GO:0005634">
    <property type="term" value="C:nucleus"/>
    <property type="evidence" value="ECO:0000318"/>
    <property type="project" value="GO_Central"/>
</dbReference>
<keyword evidence="4" id="KW-1185">Reference proteome</keyword>
<reference evidence="3 4" key="1">
    <citation type="journal article" date="2004" name="Science">
        <title>The genome of the diatom Thalassiosira pseudonana: ecology, evolution, and metabolism.</title>
        <authorList>
            <person name="Armbrust E.V."/>
            <person name="Berges J.A."/>
            <person name="Bowler C."/>
            <person name="Green B.R."/>
            <person name="Martinez D."/>
            <person name="Putnam N.H."/>
            <person name="Zhou S."/>
            <person name="Allen A.E."/>
            <person name="Apt K.E."/>
            <person name="Bechner M."/>
            <person name="Brzezinski M.A."/>
            <person name="Chaal B.K."/>
            <person name="Chiovitti A."/>
            <person name="Davis A.K."/>
            <person name="Demarest M.S."/>
            <person name="Detter J.C."/>
            <person name="Glavina T."/>
            <person name="Goodstein D."/>
            <person name="Hadi M.Z."/>
            <person name="Hellsten U."/>
            <person name="Hildebrand M."/>
            <person name="Jenkins B.D."/>
            <person name="Jurka J."/>
            <person name="Kapitonov V.V."/>
            <person name="Kroger N."/>
            <person name="Lau W.W."/>
            <person name="Lane T.W."/>
            <person name="Larimer F.W."/>
            <person name="Lippmeier J.C."/>
            <person name="Lucas S."/>
            <person name="Medina M."/>
            <person name="Montsant A."/>
            <person name="Obornik M."/>
            <person name="Parker M.S."/>
            <person name="Palenik B."/>
            <person name="Pazour G.J."/>
            <person name="Richardson P.M."/>
            <person name="Rynearson T.A."/>
            <person name="Saito M.A."/>
            <person name="Schwartz D.C."/>
            <person name="Thamatrakoln K."/>
            <person name="Valentin K."/>
            <person name="Vardi A."/>
            <person name="Wilkerson F.P."/>
            <person name="Rokhsar D.S."/>
        </authorList>
    </citation>
    <scope>NUCLEOTIDE SEQUENCE [LARGE SCALE GENOMIC DNA]</scope>
    <source>
        <strain evidence="3 4">CCMP1335</strain>
    </source>
</reference>
<evidence type="ECO:0000256" key="1">
    <source>
        <dbReference type="SAM" id="MobiDB-lite"/>
    </source>
</evidence>
<organism evidence="3 4">
    <name type="scientific">Thalassiosira pseudonana</name>
    <name type="common">Marine diatom</name>
    <name type="synonym">Cyclotella nana</name>
    <dbReference type="NCBI Taxonomy" id="35128"/>
    <lineage>
        <taxon>Eukaryota</taxon>
        <taxon>Sar</taxon>
        <taxon>Stramenopiles</taxon>
        <taxon>Ochrophyta</taxon>
        <taxon>Bacillariophyta</taxon>
        <taxon>Coscinodiscophyceae</taxon>
        <taxon>Thalassiosirophycidae</taxon>
        <taxon>Thalassiosirales</taxon>
        <taxon>Thalassiosiraceae</taxon>
        <taxon>Thalassiosira</taxon>
    </lineage>
</organism>
<feature type="compositionally biased region" description="Low complexity" evidence="1">
    <location>
        <begin position="158"/>
        <end position="182"/>
    </location>
</feature>
<feature type="compositionally biased region" description="Basic and acidic residues" evidence="1">
    <location>
        <begin position="193"/>
        <end position="205"/>
    </location>
</feature>
<feature type="region of interest" description="Disordered" evidence="1">
    <location>
        <begin position="134"/>
        <end position="274"/>
    </location>
</feature>
<dbReference type="AlphaFoldDB" id="B8C012"/>
<dbReference type="FunFam" id="1.25.40.990:FF:000052">
    <property type="entry name" value="Predicted protein"/>
    <property type="match status" value="1"/>
</dbReference>
<dbReference type="PANTHER" id="PTHR12436">
    <property type="entry name" value="80 KDA MCM3-ASSOCIATED PROTEIN"/>
    <property type="match status" value="1"/>
</dbReference>
<dbReference type="HOGENOM" id="CLU_400922_0_0_1"/>
<accession>B8C012</accession>
<reference evidence="3 4" key="2">
    <citation type="journal article" date="2008" name="Nature">
        <title>The Phaeodactylum genome reveals the evolutionary history of diatom genomes.</title>
        <authorList>
            <person name="Bowler C."/>
            <person name="Allen A.E."/>
            <person name="Badger J.H."/>
            <person name="Grimwood J."/>
            <person name="Jabbari K."/>
            <person name="Kuo A."/>
            <person name="Maheswari U."/>
            <person name="Martens C."/>
            <person name="Maumus F."/>
            <person name="Otillar R.P."/>
            <person name="Rayko E."/>
            <person name="Salamov A."/>
            <person name="Vandepoele K."/>
            <person name="Beszteri B."/>
            <person name="Gruber A."/>
            <person name="Heijde M."/>
            <person name="Katinka M."/>
            <person name="Mock T."/>
            <person name="Valentin K."/>
            <person name="Verret F."/>
            <person name="Berges J.A."/>
            <person name="Brownlee C."/>
            <person name="Cadoret J.P."/>
            <person name="Chiovitti A."/>
            <person name="Choi C.J."/>
            <person name="Coesel S."/>
            <person name="De Martino A."/>
            <person name="Detter J.C."/>
            <person name="Durkin C."/>
            <person name="Falciatore A."/>
            <person name="Fournet J."/>
            <person name="Haruta M."/>
            <person name="Huysman M.J."/>
            <person name="Jenkins B.D."/>
            <person name="Jiroutova K."/>
            <person name="Jorgensen R.E."/>
            <person name="Joubert Y."/>
            <person name="Kaplan A."/>
            <person name="Kroger N."/>
            <person name="Kroth P.G."/>
            <person name="La Roche J."/>
            <person name="Lindquist E."/>
            <person name="Lommer M."/>
            <person name="Martin-Jezequel V."/>
            <person name="Lopez P.J."/>
            <person name="Lucas S."/>
            <person name="Mangogna M."/>
            <person name="McGinnis K."/>
            <person name="Medlin L.K."/>
            <person name="Montsant A."/>
            <person name="Oudot-Le Secq M.P."/>
            <person name="Napoli C."/>
            <person name="Obornik M."/>
            <person name="Parker M.S."/>
            <person name="Petit J.L."/>
            <person name="Porcel B.M."/>
            <person name="Poulsen N."/>
            <person name="Robison M."/>
            <person name="Rychlewski L."/>
            <person name="Rynearson T.A."/>
            <person name="Schmutz J."/>
            <person name="Shapiro H."/>
            <person name="Siaut M."/>
            <person name="Stanley M."/>
            <person name="Sussman M.R."/>
            <person name="Taylor A.R."/>
            <person name="Vardi A."/>
            <person name="von Dassow P."/>
            <person name="Vyverman W."/>
            <person name="Willis A."/>
            <person name="Wyrwicz L.S."/>
            <person name="Rokhsar D.S."/>
            <person name="Weissenbach J."/>
            <person name="Armbrust E.V."/>
            <person name="Green B.R."/>
            <person name="Van de Peer Y."/>
            <person name="Grigoriev I.V."/>
        </authorList>
    </citation>
    <scope>NUCLEOTIDE SEQUENCE [LARGE SCALE GENOMIC DNA]</scope>
    <source>
        <strain evidence="3 4">CCMP1335</strain>
    </source>
</reference>
<dbReference type="InterPro" id="IPR005062">
    <property type="entry name" value="SAC3/GANP/THP3_conserved"/>
</dbReference>
<dbReference type="KEGG" id="tps:THAPSDRAFT_22385"/>
<sequence length="687" mass="76570">MSYSQYNYYQSNPIAQPQQQQQQGTTTTAQTWNGQQWVIQSAAAPPPPPGIPTQPQPPQIYKHGKTHAQLIQHYTAYYHYWNAQTEEAKLQLQHQLLGEAERSEAERREKWASYYSSNSAALAHYHLSLSQGSLEPYQRPVSPPAPPNFGLAPPPPAAAAGGSSTVVQPQQQHPVSVTIAASSEKKAKKSRWAKAEEGNKGKFDQGARTNNFNNNMSSGGDLYNNFVEEQSNKDRPGSDSVYSPGKKRKLVDRYDSAPLPTANSNGGYYGPSSAKTSDDDFMPFGLDKPLGGGAANTATKKEKKKAKKLLAKASSMGFEVSESALNQRADRFKGKGDGSNVKSTIANVDQYMGKTVIGGSNRLLDEEDFERMTVKGTCKTLEKEYLRLTAPPRPELVRPQPILEKHLAALKKSYKKGGKHGGKQRDYTWYCSQFKALRQDLTVQRIFNAFAVDVYETHAKIALEEDDINEYNQSQTQLKELYDSIKGHEDKKENKGALKNENEFVAYRIIYYVYLSCNKKYEGGSSDIFKIMLQLTPEQREDAFISHALLGESCFRGGAAAVLVTLYLYLSNGFRLSPPVRAAVAENDYHKFFLLQDIAPNMGDYLMDKIVPSIRQFALQRICKAYRPDVSAAFVLKELGFDPKNERDTLGGKMWMESCGCKFDGDTFLTKDTALTESTMGVKNSLI</sequence>
<dbReference type="PANTHER" id="PTHR12436:SF4">
    <property type="entry name" value="LEUKOCYTE RECEPTOR CLUSTER MEMBER 8"/>
    <property type="match status" value="1"/>
</dbReference>
<protein>
    <recommendedName>
        <fullName evidence="2">SAC3/GANP/THP3 conserved domain-containing protein</fullName>
    </recommendedName>
</protein>
<dbReference type="PaxDb" id="35128-Thaps22385"/>
<dbReference type="GeneID" id="7451918"/>
<dbReference type="InParanoid" id="B8C012"/>
<dbReference type="InterPro" id="IPR045107">
    <property type="entry name" value="SAC3/GANP/THP3"/>
</dbReference>
<dbReference type="Pfam" id="PF03399">
    <property type="entry name" value="SAC3_GANP"/>
    <property type="match status" value="1"/>
</dbReference>
<name>B8C012_THAPS</name>
<dbReference type="Gene3D" id="1.25.40.990">
    <property type="match status" value="1"/>
</dbReference>
<evidence type="ECO:0000259" key="2">
    <source>
        <dbReference type="Pfam" id="PF03399"/>
    </source>
</evidence>
<dbReference type="Proteomes" id="UP000001449">
    <property type="component" value="Chromosome 4"/>
</dbReference>
<feature type="compositionally biased region" description="Pro residues" evidence="1">
    <location>
        <begin position="141"/>
        <end position="157"/>
    </location>
</feature>
<proteinExistence type="predicted"/>
<dbReference type="OMA" id="CGCKFDG"/>
<feature type="compositionally biased region" description="Polar residues" evidence="1">
    <location>
        <begin position="207"/>
        <end position="218"/>
    </location>
</feature>
<gene>
    <name evidence="3" type="ORF">THAPSDRAFT_22385</name>
</gene>